<dbReference type="EMBL" id="JAACJP010000007">
    <property type="protein sequence ID" value="KAF5383112.1"/>
    <property type="molecule type" value="Genomic_DNA"/>
</dbReference>
<feature type="compositionally biased region" description="Low complexity" evidence="3">
    <location>
        <begin position="77"/>
        <end position="97"/>
    </location>
</feature>
<name>A0A8H5HGT6_9AGAR</name>
<feature type="region of interest" description="Disordered" evidence="3">
    <location>
        <begin position="130"/>
        <end position="223"/>
    </location>
</feature>
<comment type="caution">
    <text evidence="4">The sequence shown here is derived from an EMBL/GenBank/DDBJ whole genome shotgun (WGS) entry which is preliminary data.</text>
</comment>
<evidence type="ECO:0000313" key="4">
    <source>
        <dbReference type="EMBL" id="KAF5383112.1"/>
    </source>
</evidence>
<feature type="compositionally biased region" description="Basic and acidic residues" evidence="3">
    <location>
        <begin position="267"/>
        <end position="278"/>
    </location>
</feature>
<feature type="compositionally biased region" description="Polar residues" evidence="3">
    <location>
        <begin position="65"/>
        <end position="76"/>
    </location>
</feature>
<feature type="region of interest" description="Disordered" evidence="3">
    <location>
        <begin position="560"/>
        <end position="620"/>
    </location>
</feature>
<sequence>MVSSKRRPTRTASNAPSLPEGATHPALSPITELVLSDHEGDSPSTEDIPQANPPCNAKPPLDGNTVISPTSGVLPQTSTSTSSTTAISTSGLASSGLAPLPQFSDEQLQAAHRAVVTALQDPLASTLHVPQLPTSLDAPSSSSSTLPAQDETRPSRSKGKGRAPNPPLGPDEVDEALLASRPVSSSLRPLSPSRPAVRFSRTSIAPASSSRAPPAVDPPSSPLVVEKRAFTEDELVDILRAYGDELLQSLGLSTQSTGAPRSPPPRSARESNSRDHCHSGSHAAWCNHPGAERPRSGPSRASHSYAPYPAPRSPRIHRNSRGIPYVAPSPSASEHGSADSSFSPGDSLGNPSHAPDFSAELNANEIVTPDRIVRILRGGWLDYIPLDSLTNDACRSASFAPLLQDDAAIALQAGGRLHVRSSALDCSRELRIPILGWMQATRNFVEAIRYHYHSASDRSPGGPSARRIAASFKAHYKLIMRRPDFESNFATYVEYDVFIRRQFLSRLHSGRPMFPLDQFHDSVFQTYDRARVARAMTSLSSSSNAAPSSSLKPFRDHRISESAAHADSSAAHSRTSRSSSGRERNIRCITSSSRPTGNGKGPEGSCSASGGMAPVPAPNPDAITLTPVRSAELLSTVHNSALCEFHLPITTPLRPERWTALLQETGGLPRFAAVPDGLIHGFSLGLENFHLDHTYSPPNHYKSPEHHAFVISKYAEEIRLGRVSPGYPPHVFTSLFGHYRTAPLNVIERHPGKFRITVDHSYPRDNPLIPSINSEINSKHFQCAWGTFSVCYLLVADAPPGTEACVFDVDSAFRNIPTRPIDRTATAILIDGLVHLDGRLNFGICPAPGIFGLVADAIVWIYLHKGIDAVIKWVDDFIFFRYLRSHPGSRSYFSYDETLIWSIADDLGWPWAPDKFVPFATSFTYIGFEWSLSANTSSMPPHRSGHQVVLRLSADWTARLFRPRTPAVLKGQRPSAHRQPWQIPASLQEHANTVLSRAWKPSTSAGYSRSVDQFFAFCSNLNAPASAWLPASEDLLCAFAASFSGTLAASSIRSKCAALRSWHILNGLPWLGSTKLAYTIKGCESMRPPSSFTAKRNPVTIQMLTAILSGLDPACARDSCTVAIACTAFWGQLRLGELLPDREGLLSADRLPRWRDLHSPNSRGTRLLHLPQSKTSGYKGEDVVITRQATADPIQHLADHGKHIATVDSWPLAWYASSAGSPVALTKRKFLLRCNGILAALALPHISGHSFRIGGTTHFLLSGVAPDIVKIMGRWSSDSFLRYWRCLEVIAPLHAELLEPIVLRNVRPSASSLIGGSSFSGSDAPPGLLRSG</sequence>
<dbReference type="OrthoDB" id="3254696at2759"/>
<feature type="compositionally biased region" description="Low complexity" evidence="3">
    <location>
        <begin position="251"/>
        <end position="260"/>
    </location>
</feature>
<dbReference type="Gene3D" id="1.10.150.130">
    <property type="match status" value="1"/>
</dbReference>
<dbReference type="InterPro" id="IPR013762">
    <property type="entry name" value="Integrase-like_cat_sf"/>
</dbReference>
<dbReference type="SUPFAM" id="SSF47823">
    <property type="entry name" value="lambda integrase-like, N-terminal domain"/>
    <property type="match status" value="1"/>
</dbReference>
<dbReference type="InterPro" id="IPR043502">
    <property type="entry name" value="DNA/RNA_pol_sf"/>
</dbReference>
<dbReference type="SUPFAM" id="SSF56349">
    <property type="entry name" value="DNA breaking-rejoining enzymes"/>
    <property type="match status" value="1"/>
</dbReference>
<gene>
    <name evidence="4" type="ORF">D9615_004838</name>
</gene>
<keyword evidence="5" id="KW-1185">Reference proteome</keyword>
<evidence type="ECO:0000313" key="5">
    <source>
        <dbReference type="Proteomes" id="UP000565441"/>
    </source>
</evidence>
<dbReference type="InterPro" id="IPR052055">
    <property type="entry name" value="Hepadnavirus_pol/RT"/>
</dbReference>
<evidence type="ECO:0000256" key="3">
    <source>
        <dbReference type="SAM" id="MobiDB-lite"/>
    </source>
</evidence>
<organism evidence="4 5">
    <name type="scientific">Tricholomella constricta</name>
    <dbReference type="NCBI Taxonomy" id="117010"/>
    <lineage>
        <taxon>Eukaryota</taxon>
        <taxon>Fungi</taxon>
        <taxon>Dikarya</taxon>
        <taxon>Basidiomycota</taxon>
        <taxon>Agaricomycotina</taxon>
        <taxon>Agaricomycetes</taxon>
        <taxon>Agaricomycetidae</taxon>
        <taxon>Agaricales</taxon>
        <taxon>Tricholomatineae</taxon>
        <taxon>Lyophyllaceae</taxon>
        <taxon>Tricholomella</taxon>
    </lineage>
</organism>
<evidence type="ECO:0008006" key="6">
    <source>
        <dbReference type="Google" id="ProtNLM"/>
    </source>
</evidence>
<feature type="region of interest" description="Disordered" evidence="3">
    <location>
        <begin position="251"/>
        <end position="356"/>
    </location>
</feature>
<feature type="compositionally biased region" description="Low complexity" evidence="3">
    <location>
        <begin position="176"/>
        <end position="214"/>
    </location>
</feature>
<dbReference type="GO" id="GO:0003677">
    <property type="term" value="F:DNA binding"/>
    <property type="evidence" value="ECO:0007669"/>
    <property type="project" value="UniProtKB-KW"/>
</dbReference>
<dbReference type="InterPro" id="IPR010998">
    <property type="entry name" value="Integrase_recombinase_N"/>
</dbReference>
<reference evidence="4 5" key="1">
    <citation type="journal article" date="2020" name="ISME J.">
        <title>Uncovering the hidden diversity of litter-decomposition mechanisms in mushroom-forming fungi.</title>
        <authorList>
            <person name="Floudas D."/>
            <person name="Bentzer J."/>
            <person name="Ahren D."/>
            <person name="Johansson T."/>
            <person name="Persson P."/>
            <person name="Tunlid A."/>
        </authorList>
    </citation>
    <scope>NUCLEOTIDE SEQUENCE [LARGE SCALE GENOMIC DNA]</scope>
    <source>
        <strain evidence="4 5">CBS 661.87</strain>
    </source>
</reference>
<dbReference type="InterPro" id="IPR011010">
    <property type="entry name" value="DNA_brk_join_enz"/>
</dbReference>
<dbReference type="GO" id="GO:0015074">
    <property type="term" value="P:DNA integration"/>
    <property type="evidence" value="ECO:0007669"/>
    <property type="project" value="InterPro"/>
</dbReference>
<dbReference type="Proteomes" id="UP000565441">
    <property type="component" value="Unassembled WGS sequence"/>
</dbReference>
<dbReference type="PANTHER" id="PTHR33050">
    <property type="entry name" value="REVERSE TRANSCRIPTASE DOMAIN-CONTAINING PROTEIN"/>
    <property type="match status" value="1"/>
</dbReference>
<dbReference type="Gene3D" id="1.10.443.10">
    <property type="entry name" value="Intergrase catalytic core"/>
    <property type="match status" value="1"/>
</dbReference>
<dbReference type="GO" id="GO:0006310">
    <property type="term" value="P:DNA recombination"/>
    <property type="evidence" value="ECO:0007669"/>
    <property type="project" value="UniProtKB-KW"/>
</dbReference>
<evidence type="ECO:0000256" key="1">
    <source>
        <dbReference type="ARBA" id="ARBA00023125"/>
    </source>
</evidence>
<evidence type="ECO:0000256" key="2">
    <source>
        <dbReference type="ARBA" id="ARBA00023172"/>
    </source>
</evidence>
<keyword evidence="1" id="KW-0238">DNA-binding</keyword>
<feature type="compositionally biased region" description="Polar residues" evidence="3">
    <location>
        <begin position="330"/>
        <end position="344"/>
    </location>
</feature>
<accession>A0A8H5HGT6</accession>
<protein>
    <recommendedName>
        <fullName evidence="6">Reverse transcriptase domain-containing protein</fullName>
    </recommendedName>
</protein>
<feature type="region of interest" description="Disordered" evidence="3">
    <location>
        <begin position="1"/>
        <end position="99"/>
    </location>
</feature>
<feature type="compositionally biased region" description="Low complexity" evidence="3">
    <location>
        <begin position="132"/>
        <end position="148"/>
    </location>
</feature>
<dbReference type="PANTHER" id="PTHR33050:SF7">
    <property type="entry name" value="RIBONUCLEASE H"/>
    <property type="match status" value="1"/>
</dbReference>
<feature type="compositionally biased region" description="Low complexity" evidence="3">
    <location>
        <begin position="561"/>
        <end position="579"/>
    </location>
</feature>
<keyword evidence="2" id="KW-0233">DNA recombination</keyword>
<dbReference type="SUPFAM" id="SSF56672">
    <property type="entry name" value="DNA/RNA polymerases"/>
    <property type="match status" value="1"/>
</dbReference>
<proteinExistence type="predicted"/>